<feature type="compositionally biased region" description="Low complexity" evidence="4">
    <location>
        <begin position="717"/>
        <end position="734"/>
    </location>
</feature>
<dbReference type="PANTHER" id="PTHR13107">
    <property type="entry name" value="N6-ADENOSINE-METHYLTRANSFERASE NON-CATALYTIC SUBUNIT"/>
    <property type="match status" value="1"/>
</dbReference>
<dbReference type="OrthoDB" id="14833at2759"/>
<dbReference type="GO" id="GO:0005634">
    <property type="term" value="C:nucleus"/>
    <property type="evidence" value="ECO:0007669"/>
    <property type="project" value="UniProtKB-SubCell"/>
</dbReference>
<dbReference type="AlphaFoldDB" id="A0A2S5BBL5"/>
<feature type="compositionally biased region" description="Pro residues" evidence="4">
    <location>
        <begin position="632"/>
        <end position="660"/>
    </location>
</feature>
<feature type="compositionally biased region" description="Basic residues" evidence="4">
    <location>
        <begin position="526"/>
        <end position="537"/>
    </location>
</feature>
<name>A0A2S5BBL5_9BASI</name>
<evidence type="ECO:0000256" key="3">
    <source>
        <dbReference type="PROSITE-ProRule" id="PRU00489"/>
    </source>
</evidence>
<dbReference type="STRING" id="741276.A0A2S5BBL5"/>
<evidence type="ECO:0000256" key="4">
    <source>
        <dbReference type="SAM" id="MobiDB-lite"/>
    </source>
</evidence>
<feature type="compositionally biased region" description="Low complexity" evidence="4">
    <location>
        <begin position="10"/>
        <end position="27"/>
    </location>
</feature>
<keyword evidence="6" id="KW-1185">Reference proteome</keyword>
<comment type="similarity">
    <text evidence="3">Belongs to the MT-A70-like family.</text>
</comment>
<feature type="region of interest" description="Disordered" evidence="4">
    <location>
        <begin position="618"/>
        <end position="682"/>
    </location>
</feature>
<dbReference type="GO" id="GO:0003729">
    <property type="term" value="F:mRNA binding"/>
    <property type="evidence" value="ECO:0007669"/>
    <property type="project" value="TreeGrafter"/>
</dbReference>
<gene>
    <name evidence="5" type="ORF">BMF94_2743</name>
</gene>
<evidence type="ECO:0000313" key="6">
    <source>
        <dbReference type="Proteomes" id="UP000237144"/>
    </source>
</evidence>
<dbReference type="PROSITE" id="PS51592">
    <property type="entry name" value="SAM_MTA70L_2"/>
    <property type="match status" value="1"/>
</dbReference>
<dbReference type="EMBL" id="PJQD01000028">
    <property type="protein sequence ID" value="POY74169.1"/>
    <property type="molecule type" value="Genomic_DNA"/>
</dbReference>
<evidence type="ECO:0008006" key="7">
    <source>
        <dbReference type="Google" id="ProtNLM"/>
    </source>
</evidence>
<dbReference type="GO" id="GO:0036396">
    <property type="term" value="C:RNA N6-methyladenosine methyltransferase complex"/>
    <property type="evidence" value="ECO:0007669"/>
    <property type="project" value="TreeGrafter"/>
</dbReference>
<dbReference type="PROSITE" id="PS51143">
    <property type="entry name" value="MT_A70"/>
    <property type="match status" value="1"/>
</dbReference>
<feature type="compositionally biased region" description="Low complexity" evidence="4">
    <location>
        <begin position="62"/>
        <end position="73"/>
    </location>
</feature>
<comment type="subcellular location">
    <subcellularLocation>
        <location evidence="1">Nucleus</location>
    </subcellularLocation>
</comment>
<sequence length="734" mass="79195">MLHPAPPPAQSQGPPVVPIVRPAPARRGQPASLRDFEQSSAGGAASHRGLGGSTLAHPVNPATEQETAQAVAANGTRSADHDDEDRDGLSKVQRRKQDRWGSTYKHARAQIADEETIRNDYAGQYVQTGARPQNYLRNTAVETRFAEYPKLASLLEHKHALTASPRYSIPPTYLNVNPGTALARLPPSRFDCILLTPPPETTFAELAALDLSKVASTPGFVWLWVGSGQSRLEIAGPVGESDKVSSAASTDRSSCDGIGLEKGRELLSRWGYRRCEDIVWLKTNKRDPAGDLTREPTSLFTPTIEHCLMGIRGTVRRSTDAFFVHCNVDTDVIIWEGDARDPALKPPELQSIIENFCLGTRRLHLYGSPHALRRGWLTVASPVVDGSSYSSESVVHAVEREGSAAQQRERWGAPREWTRDEWEARWKRPGVPVSTYGPRDAIVGIKASSEGVVQRVESLLPYVEELDALRPKSPPPRDGMPSSGGLGRGRGAGLGVTRSGLAMQSTSSNPFPSDRTHTNAYGGHPGHGRGRGRGRGHSGREDRHHLLTPGPMRHDIAPPRMPPARSMPSQLPLPPPQLGAAPGQFQTPYAPPPVLHYGSPAPPPSMYPPMGYPHFPGPHQYLFSPHSQSMPSPYPDPQAPPPPGSYPPMPHHYPPPPGPPFANGYSAPGPNGGYPSPVPNHAYHDSQLAYAARGISSLSFSPAPSANGDGEIVYPISSRGSTRSRTTSAAESAE</sequence>
<feature type="compositionally biased region" description="Gly residues" evidence="4">
    <location>
        <begin position="482"/>
        <end position="494"/>
    </location>
</feature>
<feature type="compositionally biased region" description="Polar residues" evidence="4">
    <location>
        <begin position="502"/>
        <end position="511"/>
    </location>
</feature>
<feature type="region of interest" description="Disordered" evidence="4">
    <location>
        <begin position="698"/>
        <end position="734"/>
    </location>
</feature>
<evidence type="ECO:0000256" key="2">
    <source>
        <dbReference type="ARBA" id="ARBA00023242"/>
    </source>
</evidence>
<keyword evidence="2" id="KW-0539">Nucleus</keyword>
<comment type="caution">
    <text evidence="5">The sequence shown here is derived from an EMBL/GenBank/DDBJ whole genome shotgun (WGS) entry which is preliminary data.</text>
</comment>
<dbReference type="Proteomes" id="UP000237144">
    <property type="component" value="Unassembled WGS sequence"/>
</dbReference>
<dbReference type="InterPro" id="IPR045123">
    <property type="entry name" value="METTL14-like"/>
</dbReference>
<feature type="region of interest" description="Disordered" evidence="4">
    <location>
        <begin position="467"/>
        <end position="586"/>
    </location>
</feature>
<protein>
    <recommendedName>
        <fullName evidence="7">MT-A70-domain-containing protein</fullName>
    </recommendedName>
</protein>
<accession>A0A2S5BBL5</accession>
<dbReference type="InterPro" id="IPR007757">
    <property type="entry name" value="MT-A70-like"/>
</dbReference>
<evidence type="ECO:0000256" key="1">
    <source>
        <dbReference type="ARBA" id="ARBA00004123"/>
    </source>
</evidence>
<organism evidence="5 6">
    <name type="scientific">Rhodotorula taiwanensis</name>
    <dbReference type="NCBI Taxonomy" id="741276"/>
    <lineage>
        <taxon>Eukaryota</taxon>
        <taxon>Fungi</taxon>
        <taxon>Dikarya</taxon>
        <taxon>Basidiomycota</taxon>
        <taxon>Pucciniomycotina</taxon>
        <taxon>Microbotryomycetes</taxon>
        <taxon>Sporidiobolales</taxon>
        <taxon>Sporidiobolaceae</taxon>
        <taxon>Rhodotorula</taxon>
    </lineage>
</organism>
<evidence type="ECO:0000313" key="5">
    <source>
        <dbReference type="EMBL" id="POY74169.1"/>
    </source>
</evidence>
<feature type="region of interest" description="Disordered" evidence="4">
    <location>
        <begin position="1"/>
        <end position="104"/>
    </location>
</feature>
<dbReference type="PANTHER" id="PTHR13107:SF0">
    <property type="entry name" value="N6-ADENOSINE-METHYLTRANSFERASE NON-CATALYTIC SUBUNIT"/>
    <property type="match status" value="1"/>
</dbReference>
<reference evidence="5 6" key="1">
    <citation type="journal article" date="2018" name="Front. Microbiol.">
        <title>Prospects for Fungal Bioremediation of Acidic Radioactive Waste Sites: Characterization and Genome Sequence of Rhodotorula taiwanensis MD1149.</title>
        <authorList>
            <person name="Tkavc R."/>
            <person name="Matrosova V.Y."/>
            <person name="Grichenko O.E."/>
            <person name="Gostincar C."/>
            <person name="Volpe R.P."/>
            <person name="Klimenkova P."/>
            <person name="Gaidamakova E.K."/>
            <person name="Zhou C.E."/>
            <person name="Stewart B.J."/>
            <person name="Lyman M.G."/>
            <person name="Malfatti S.A."/>
            <person name="Rubinfeld B."/>
            <person name="Courtot M."/>
            <person name="Singh J."/>
            <person name="Dalgard C.L."/>
            <person name="Hamilton T."/>
            <person name="Frey K.G."/>
            <person name="Gunde-Cimerman N."/>
            <person name="Dugan L."/>
            <person name="Daly M.J."/>
        </authorList>
    </citation>
    <scope>NUCLEOTIDE SEQUENCE [LARGE SCALE GENOMIC DNA]</scope>
    <source>
        <strain evidence="5 6">MD1149</strain>
    </source>
</reference>
<dbReference type="Pfam" id="PF05063">
    <property type="entry name" value="MT-A70"/>
    <property type="match status" value="1"/>
</dbReference>
<proteinExistence type="inferred from homology"/>